<dbReference type="Gene3D" id="3.30.1360.70">
    <property type="entry name" value="Arginyl tRNA synthetase N-terminal domain"/>
    <property type="match status" value="1"/>
</dbReference>
<evidence type="ECO:0000256" key="3">
    <source>
        <dbReference type="ARBA" id="ARBA00022741"/>
    </source>
</evidence>
<evidence type="ECO:0000256" key="6">
    <source>
        <dbReference type="ARBA" id="ARBA00023146"/>
    </source>
</evidence>
<evidence type="ECO:0000256" key="1">
    <source>
        <dbReference type="ARBA" id="ARBA00005594"/>
    </source>
</evidence>
<dbReference type="OrthoDB" id="9805987at2"/>
<dbReference type="EC" id="6.1.1.19" evidence="8"/>
<keyword evidence="3 8" id="KW-0547">Nucleotide-binding</keyword>
<dbReference type="InterPro" id="IPR014729">
    <property type="entry name" value="Rossmann-like_a/b/a_fold"/>
</dbReference>
<dbReference type="InterPro" id="IPR009080">
    <property type="entry name" value="tRNAsynth_Ia_anticodon-bd"/>
</dbReference>
<dbReference type="GO" id="GO:0005737">
    <property type="term" value="C:cytoplasm"/>
    <property type="evidence" value="ECO:0007669"/>
    <property type="project" value="UniProtKB-SubCell"/>
</dbReference>
<evidence type="ECO:0000256" key="4">
    <source>
        <dbReference type="ARBA" id="ARBA00022840"/>
    </source>
</evidence>
<dbReference type="Gene3D" id="3.40.50.620">
    <property type="entry name" value="HUPs"/>
    <property type="match status" value="1"/>
</dbReference>
<comment type="catalytic activity">
    <reaction evidence="7 8">
        <text>tRNA(Arg) + L-arginine + ATP = L-arginyl-tRNA(Arg) + AMP + diphosphate</text>
        <dbReference type="Rhea" id="RHEA:20301"/>
        <dbReference type="Rhea" id="RHEA-COMP:9658"/>
        <dbReference type="Rhea" id="RHEA-COMP:9673"/>
        <dbReference type="ChEBI" id="CHEBI:30616"/>
        <dbReference type="ChEBI" id="CHEBI:32682"/>
        <dbReference type="ChEBI" id="CHEBI:33019"/>
        <dbReference type="ChEBI" id="CHEBI:78442"/>
        <dbReference type="ChEBI" id="CHEBI:78513"/>
        <dbReference type="ChEBI" id="CHEBI:456215"/>
        <dbReference type="EC" id="6.1.1.19"/>
    </reaction>
</comment>
<dbReference type="AlphaFoldDB" id="A0A0S7BKB0"/>
<keyword evidence="12" id="KW-1185">Reference proteome</keyword>
<dbReference type="NCBIfam" id="TIGR00456">
    <property type="entry name" value="argS"/>
    <property type="match status" value="1"/>
</dbReference>
<evidence type="ECO:0000256" key="7">
    <source>
        <dbReference type="ARBA" id="ARBA00049339"/>
    </source>
</evidence>
<evidence type="ECO:0000313" key="11">
    <source>
        <dbReference type="EMBL" id="GAP14245.1"/>
    </source>
</evidence>
<evidence type="ECO:0000313" key="12">
    <source>
        <dbReference type="Proteomes" id="UP000055060"/>
    </source>
</evidence>
<protein>
    <recommendedName>
        <fullName evidence="8">Arginine--tRNA ligase</fullName>
        <ecNumber evidence="8">6.1.1.19</ecNumber>
    </recommendedName>
    <alternativeName>
        <fullName evidence="8">Arginyl-tRNA synthetase</fullName>
        <shortName evidence="8">ArgRS</shortName>
    </alternativeName>
</protein>
<dbReference type="PANTHER" id="PTHR11956:SF5">
    <property type="entry name" value="ARGININE--TRNA LIGASE, CYTOPLASMIC"/>
    <property type="match status" value="1"/>
</dbReference>
<dbReference type="GO" id="GO:0005524">
    <property type="term" value="F:ATP binding"/>
    <property type="evidence" value="ECO:0007669"/>
    <property type="project" value="UniProtKB-UniRule"/>
</dbReference>
<evidence type="ECO:0000259" key="10">
    <source>
        <dbReference type="SMART" id="SM00836"/>
    </source>
</evidence>
<dbReference type="STRING" id="360412.LARV_02011"/>
<dbReference type="HAMAP" id="MF_00123">
    <property type="entry name" value="Arg_tRNA_synth"/>
    <property type="match status" value="1"/>
</dbReference>
<dbReference type="SMART" id="SM00836">
    <property type="entry name" value="DALR_1"/>
    <property type="match status" value="1"/>
</dbReference>
<dbReference type="Pfam" id="PF05746">
    <property type="entry name" value="DALR_1"/>
    <property type="match status" value="1"/>
</dbReference>
<accession>A0A0S7BKB0</accession>
<evidence type="ECO:0000256" key="5">
    <source>
        <dbReference type="ARBA" id="ARBA00022917"/>
    </source>
</evidence>
<name>A0A0S7BKB0_9CHLR</name>
<dbReference type="InterPro" id="IPR008909">
    <property type="entry name" value="DALR_anticod-bd"/>
</dbReference>
<dbReference type="EMBL" id="DF967972">
    <property type="protein sequence ID" value="GAP14245.1"/>
    <property type="molecule type" value="Genomic_DNA"/>
</dbReference>
<keyword evidence="2 8" id="KW-0436">Ligase</keyword>
<dbReference type="PRINTS" id="PR01038">
    <property type="entry name" value="TRNASYNTHARG"/>
</dbReference>
<feature type="domain" description="DALR anticodon binding" evidence="10">
    <location>
        <begin position="473"/>
        <end position="588"/>
    </location>
</feature>
<dbReference type="GO" id="GO:0006420">
    <property type="term" value="P:arginyl-tRNA aminoacylation"/>
    <property type="evidence" value="ECO:0007669"/>
    <property type="project" value="UniProtKB-UniRule"/>
</dbReference>
<dbReference type="InterPro" id="IPR036695">
    <property type="entry name" value="Arg-tRNA-synth_N_sf"/>
</dbReference>
<dbReference type="RefSeq" id="WP_075073520.1">
    <property type="nucleotide sequence ID" value="NZ_DF967972.1"/>
</dbReference>
<dbReference type="Pfam" id="PF00750">
    <property type="entry name" value="tRNA-synt_1d"/>
    <property type="match status" value="1"/>
</dbReference>
<comment type="subcellular location">
    <subcellularLocation>
        <location evidence="8">Cytoplasm</location>
    </subcellularLocation>
</comment>
<dbReference type="Gene3D" id="1.10.730.10">
    <property type="entry name" value="Isoleucyl-tRNA Synthetase, Domain 1"/>
    <property type="match status" value="1"/>
</dbReference>
<dbReference type="SUPFAM" id="SSF55190">
    <property type="entry name" value="Arginyl-tRNA synthetase (ArgRS), N-terminal 'additional' domain"/>
    <property type="match status" value="1"/>
</dbReference>
<comment type="subunit">
    <text evidence="8">Monomer.</text>
</comment>
<organism evidence="11">
    <name type="scientific">Longilinea arvoryzae</name>
    <dbReference type="NCBI Taxonomy" id="360412"/>
    <lineage>
        <taxon>Bacteria</taxon>
        <taxon>Bacillati</taxon>
        <taxon>Chloroflexota</taxon>
        <taxon>Anaerolineae</taxon>
        <taxon>Anaerolineales</taxon>
        <taxon>Anaerolineaceae</taxon>
        <taxon>Longilinea</taxon>
    </lineage>
</organism>
<proteinExistence type="inferred from homology"/>
<evidence type="ECO:0000256" key="9">
    <source>
        <dbReference type="RuleBase" id="RU363038"/>
    </source>
</evidence>
<dbReference type="CDD" id="cd07956">
    <property type="entry name" value="Anticodon_Ia_Arg"/>
    <property type="match status" value="1"/>
</dbReference>
<gene>
    <name evidence="8" type="primary">argS</name>
    <name evidence="11" type="ORF">LARV_02011</name>
</gene>
<keyword evidence="6 8" id="KW-0030">Aminoacyl-tRNA synthetase</keyword>
<dbReference type="InterPro" id="IPR035684">
    <property type="entry name" value="ArgRS_core"/>
</dbReference>
<sequence>MFELEQKRIEDQIRAYCADSGLPEPKLQWSSIPFSGHWGISTSFFQLAAQEAREKGLKGNVGERAQAIASGAAAVLGSPEGFERLEAVRGYLNLYFSTAEYTRRVLDTVLTQGDAFGCGKPKGEQVMVEFSQPNTHKAFHVGHLRSAILGDVLGHILEAAGYDVVRANYPGDIGLHVIKWMWNYMKFHMGEKPQQDITRWMGDLYSEASKRLEANPDLEAEVREVYSRWDKQDPDLVALWKETRQWSLDGFKEMYELLGIHFDVYYFQSMVEESGKQMVADLIARGIAKDERPDGAVIVKLDELLGLTKEKYRVMVVLRSDGTALYATEDLALAARKFADYPNLARSLYVVDVRQSLHFQQVFKTLELAGFPWATRCQHIPYELVTLPGNVAMASREGTVVLLEDLVREATARALSIVQTKNPELSAEKQLEIAQAVALGAIRYSMISRENTKVVTFDWEAVLNFDGQAAPYIQYAYVRAGSILRKWGKEMPPSALPAYELSPAEVQLVEVISRLPGEIQTAANDYRPMTLSNLAYDLAKAFNDFYNQCPVLQAEPAVRDGRLRLVAAARQAIGNALNVLGVIAPQAM</sequence>
<feature type="short sequence motif" description="'HIGH' region" evidence="8">
    <location>
        <begin position="133"/>
        <end position="143"/>
    </location>
</feature>
<dbReference type="SUPFAM" id="SSF47323">
    <property type="entry name" value="Anticodon-binding domain of a subclass of class I aminoacyl-tRNA synthetases"/>
    <property type="match status" value="1"/>
</dbReference>
<evidence type="ECO:0000256" key="8">
    <source>
        <dbReference type="HAMAP-Rule" id="MF_00123"/>
    </source>
</evidence>
<comment type="similarity">
    <text evidence="1 8 9">Belongs to the class-I aminoacyl-tRNA synthetase family.</text>
</comment>
<dbReference type="GO" id="GO:0004814">
    <property type="term" value="F:arginine-tRNA ligase activity"/>
    <property type="evidence" value="ECO:0007669"/>
    <property type="project" value="UniProtKB-UniRule"/>
</dbReference>
<dbReference type="SUPFAM" id="SSF52374">
    <property type="entry name" value="Nucleotidylyl transferase"/>
    <property type="match status" value="1"/>
</dbReference>
<keyword evidence="4 8" id="KW-0067">ATP-binding</keyword>
<dbReference type="Proteomes" id="UP000055060">
    <property type="component" value="Unassembled WGS sequence"/>
</dbReference>
<keyword evidence="8" id="KW-0963">Cytoplasm</keyword>
<reference evidence="11" key="1">
    <citation type="submission" date="2015-07" db="EMBL/GenBank/DDBJ databases">
        <title>Draft Genome Sequences of Anaerolinea thermolimosa IMO-1, Bellilinea caldifistulae GOMI-1, Leptolinea tardivitalis YMTK-2, Levilinea saccharolytica KIBI-1,Longilinea arvoryzae KOME-1, Previously Described as Members of the Anaerolineaceae (Chloroflexi).</title>
        <authorList>
            <person name="Sekiguchi Y."/>
            <person name="Ohashi A."/>
            <person name="Matsuura N."/>
            <person name="Tourlousse M.D."/>
        </authorList>
    </citation>
    <scope>NUCLEOTIDE SEQUENCE [LARGE SCALE GENOMIC DNA]</scope>
    <source>
        <strain evidence="11">KOME-1</strain>
    </source>
</reference>
<keyword evidence="5 8" id="KW-0648">Protein biosynthesis</keyword>
<dbReference type="InterPro" id="IPR001278">
    <property type="entry name" value="Arg-tRNA-ligase"/>
</dbReference>
<evidence type="ECO:0000256" key="2">
    <source>
        <dbReference type="ARBA" id="ARBA00022598"/>
    </source>
</evidence>
<dbReference type="PANTHER" id="PTHR11956">
    <property type="entry name" value="ARGINYL-TRNA SYNTHETASE"/>
    <property type="match status" value="1"/>
</dbReference>